<dbReference type="SUPFAM" id="SSF47027">
    <property type="entry name" value="Acyl-CoA binding protein"/>
    <property type="match status" value="1"/>
</dbReference>
<dbReference type="Gene3D" id="1.20.80.10">
    <property type="match status" value="1"/>
</dbReference>
<dbReference type="PROSITE" id="PS51228">
    <property type="entry name" value="ACB_2"/>
    <property type="match status" value="1"/>
</dbReference>
<dbReference type="STRING" id="1147741.A0A0R3RSX9"/>
<dbReference type="GO" id="GO:0006631">
    <property type="term" value="P:fatty acid metabolic process"/>
    <property type="evidence" value="ECO:0007669"/>
    <property type="project" value="TreeGrafter"/>
</dbReference>
<dbReference type="InterPro" id="IPR000582">
    <property type="entry name" value="Acyl-CoA-binding_protein"/>
</dbReference>
<organism evidence="4 5">
    <name type="scientific">Elaeophora elaphi</name>
    <dbReference type="NCBI Taxonomy" id="1147741"/>
    <lineage>
        <taxon>Eukaryota</taxon>
        <taxon>Metazoa</taxon>
        <taxon>Ecdysozoa</taxon>
        <taxon>Nematoda</taxon>
        <taxon>Chromadorea</taxon>
        <taxon>Rhabditida</taxon>
        <taxon>Spirurina</taxon>
        <taxon>Spiruromorpha</taxon>
        <taxon>Filarioidea</taxon>
        <taxon>Onchocercidae</taxon>
        <taxon>Elaeophora</taxon>
    </lineage>
</organism>
<evidence type="ECO:0000313" key="4">
    <source>
        <dbReference type="Proteomes" id="UP000050640"/>
    </source>
</evidence>
<evidence type="ECO:0000313" key="5">
    <source>
        <dbReference type="WBParaSite" id="EEL_0000500101-mRNA-1"/>
    </source>
</evidence>
<comment type="similarity">
    <text evidence="1">Belongs to the ACBP family.</text>
</comment>
<dbReference type="Proteomes" id="UP000050640">
    <property type="component" value="Unplaced"/>
</dbReference>
<reference evidence="5" key="1">
    <citation type="submission" date="2017-02" db="UniProtKB">
        <authorList>
            <consortium name="WormBaseParasite"/>
        </authorList>
    </citation>
    <scope>IDENTIFICATION</scope>
</reference>
<feature type="domain" description="ACB" evidence="3">
    <location>
        <begin position="1"/>
        <end position="62"/>
    </location>
</feature>
<protein>
    <submittedName>
        <fullName evidence="5">ACB domain-containing protein</fullName>
    </submittedName>
</protein>
<dbReference type="Pfam" id="PF00887">
    <property type="entry name" value="ACBP"/>
    <property type="match status" value="1"/>
</dbReference>
<dbReference type="GO" id="GO:0000062">
    <property type="term" value="F:fatty-acyl-CoA binding"/>
    <property type="evidence" value="ECO:0007669"/>
    <property type="project" value="InterPro"/>
</dbReference>
<dbReference type="PANTHER" id="PTHR23310:SF62">
    <property type="entry name" value="ACYL-COA BINDING PROTEIN 1, ISOFORM A"/>
    <property type="match status" value="1"/>
</dbReference>
<dbReference type="AlphaFoldDB" id="A0A0R3RSX9"/>
<dbReference type="WBParaSite" id="EEL_0000500101-mRNA-1">
    <property type="protein sequence ID" value="EEL_0000500101-mRNA-1"/>
    <property type="gene ID" value="EEL_0000500101"/>
</dbReference>
<sequence>MDFNEAVAKVKELKRRPSDDELLELYGLYKQAVVGDNTSSKPWVDFKARAKWEAWEKRKGYQ</sequence>
<name>A0A0R3RSX9_9BILA</name>
<proteinExistence type="inferred from homology"/>
<evidence type="ECO:0000259" key="3">
    <source>
        <dbReference type="PROSITE" id="PS51228"/>
    </source>
</evidence>
<dbReference type="PANTHER" id="PTHR23310">
    <property type="entry name" value="ACYL-COA-BINDING PROTEIN, ACBP"/>
    <property type="match status" value="1"/>
</dbReference>
<keyword evidence="4" id="KW-1185">Reference proteome</keyword>
<evidence type="ECO:0000256" key="1">
    <source>
        <dbReference type="ARBA" id="ARBA00005567"/>
    </source>
</evidence>
<dbReference type="InterPro" id="IPR035984">
    <property type="entry name" value="Acyl-CoA-binding_sf"/>
</dbReference>
<accession>A0A0R3RSX9</accession>
<keyword evidence="2" id="KW-0446">Lipid-binding</keyword>
<dbReference type="InterPro" id="IPR014352">
    <property type="entry name" value="FERM/acyl-CoA-bd_prot_sf"/>
</dbReference>
<evidence type="ECO:0000256" key="2">
    <source>
        <dbReference type="ARBA" id="ARBA00023121"/>
    </source>
</evidence>